<organism evidence="15 16">
    <name type="scientific">Dethiosulfatarculus sandiegensis</name>
    <dbReference type="NCBI Taxonomy" id="1429043"/>
    <lineage>
        <taxon>Bacteria</taxon>
        <taxon>Pseudomonadati</taxon>
        <taxon>Thermodesulfobacteriota</taxon>
        <taxon>Desulfarculia</taxon>
        <taxon>Desulfarculales</taxon>
        <taxon>Desulfarculaceae</taxon>
        <taxon>Dethiosulfatarculus</taxon>
    </lineage>
</organism>
<comment type="caution">
    <text evidence="15">The sequence shown here is derived from an EMBL/GenBank/DDBJ whole genome shotgun (WGS) entry which is preliminary data.</text>
</comment>
<dbReference type="EMBL" id="AZAC01000021">
    <property type="protein sequence ID" value="KIX12920.1"/>
    <property type="molecule type" value="Genomic_DNA"/>
</dbReference>
<accession>A0A0D2JTV1</accession>
<dbReference type="SUPFAM" id="SSF47384">
    <property type="entry name" value="Homodimeric domain of signal transducing histidine kinase"/>
    <property type="match status" value="1"/>
</dbReference>
<dbReference type="InterPro" id="IPR001789">
    <property type="entry name" value="Sig_transdc_resp-reg_receiver"/>
</dbReference>
<dbReference type="SMART" id="SM00448">
    <property type="entry name" value="REC"/>
    <property type="match status" value="1"/>
</dbReference>
<dbReference type="PRINTS" id="PR00344">
    <property type="entry name" value="BCTRLSENSOR"/>
</dbReference>
<feature type="modified residue" description="4-aspartylphosphate" evidence="9">
    <location>
        <position position="940"/>
    </location>
</feature>
<protein>
    <recommendedName>
        <fullName evidence="2">histidine kinase</fullName>
        <ecNumber evidence="2">2.7.13.3</ecNumber>
    </recommendedName>
</protein>
<dbReference type="PANTHER" id="PTHR43065">
    <property type="entry name" value="SENSOR HISTIDINE KINASE"/>
    <property type="match status" value="1"/>
</dbReference>
<dbReference type="GO" id="GO:0006355">
    <property type="term" value="P:regulation of DNA-templated transcription"/>
    <property type="evidence" value="ECO:0007669"/>
    <property type="project" value="InterPro"/>
</dbReference>
<dbReference type="Gene3D" id="1.10.287.130">
    <property type="match status" value="1"/>
</dbReference>
<dbReference type="InterPro" id="IPR003661">
    <property type="entry name" value="HisK_dim/P_dom"/>
</dbReference>
<feature type="transmembrane region" description="Helical" evidence="10">
    <location>
        <begin position="275"/>
        <end position="294"/>
    </location>
</feature>
<evidence type="ECO:0000313" key="16">
    <source>
        <dbReference type="Proteomes" id="UP000032233"/>
    </source>
</evidence>
<dbReference type="Pfam" id="PF00989">
    <property type="entry name" value="PAS"/>
    <property type="match status" value="1"/>
</dbReference>
<dbReference type="Gene3D" id="3.30.565.10">
    <property type="entry name" value="Histidine kinase-like ATPase, C-terminal domain"/>
    <property type="match status" value="1"/>
</dbReference>
<dbReference type="Pfam" id="PF00072">
    <property type="entry name" value="Response_reg"/>
    <property type="match status" value="1"/>
</dbReference>
<evidence type="ECO:0000259" key="11">
    <source>
        <dbReference type="PROSITE" id="PS50109"/>
    </source>
</evidence>
<evidence type="ECO:0000259" key="13">
    <source>
        <dbReference type="PROSITE" id="PS50112"/>
    </source>
</evidence>
<comment type="catalytic activity">
    <reaction evidence="1">
        <text>ATP + protein L-histidine = ADP + protein N-phospho-L-histidine.</text>
        <dbReference type="EC" id="2.7.13.3"/>
    </reaction>
</comment>
<reference evidence="15 16" key="1">
    <citation type="submission" date="2013-11" db="EMBL/GenBank/DDBJ databases">
        <title>Metagenomic analysis of a methanogenic consortium involved in long chain n-alkane degradation.</title>
        <authorList>
            <person name="Davidova I.A."/>
            <person name="Callaghan A.V."/>
            <person name="Wawrik B."/>
            <person name="Pruitt S."/>
            <person name="Marks C."/>
            <person name="Duncan K.E."/>
            <person name="Suflita J.M."/>
        </authorList>
    </citation>
    <scope>NUCLEOTIDE SEQUENCE [LARGE SCALE GENOMIC DNA]</scope>
    <source>
        <strain evidence="15 16">SPR</strain>
    </source>
</reference>
<keyword evidence="6 15" id="KW-0418">Kinase</keyword>
<evidence type="ECO:0000256" key="10">
    <source>
        <dbReference type="SAM" id="Phobius"/>
    </source>
</evidence>
<dbReference type="InterPro" id="IPR036097">
    <property type="entry name" value="HisK_dim/P_sf"/>
</dbReference>
<dbReference type="PANTHER" id="PTHR43065:SF46">
    <property type="entry name" value="C4-DICARBOXYLATE TRANSPORT SENSOR PROTEIN DCTB"/>
    <property type="match status" value="1"/>
</dbReference>
<feature type="domain" description="PAS" evidence="13">
    <location>
        <begin position="362"/>
        <end position="404"/>
    </location>
</feature>
<keyword evidence="10" id="KW-1133">Transmembrane helix</keyword>
<evidence type="ECO:0000313" key="15">
    <source>
        <dbReference type="EMBL" id="KIX12920.1"/>
    </source>
</evidence>
<feature type="domain" description="PAC" evidence="14">
    <location>
        <begin position="433"/>
        <end position="483"/>
    </location>
</feature>
<dbReference type="PROSITE" id="PS50113">
    <property type="entry name" value="PAC"/>
    <property type="match status" value="2"/>
</dbReference>
<sequence length="1011" mass="113581">MKQIIEAMVTKNNIFWILSGLVTLLLGTTLFLGSHLIYDSFTEKSQQIFLLNSQKQSQSMADHLTRAQENAREMIWDLAHDPEFLFLARKQRWTQLGNNLLRLYSAVQGLFFYYCPGQGQILLPKATIHYKFLENLFPLLSSNDKAGDDIFYFKVQGNHLIIQTHSVHYGDIRLGTLLAVCDLARAVSASKTPHLNTIEGGFYLSDTSGFKHAVKQDFLFTPQETRRRLCLGDQTELEKTTLETGFTPVPGYPDLTWYSPTKALEQKNQAMKNKMFLLALVFLGLMLICCFMVFRSFSNKVTDLTTQIKSLHYKGGKGHLPYPRGVMNGLDNLVRHFNSLLRSLQAEQREMEQTASKKLDAAQKRYEILVETSPSGLLFIDSQKKPNYANPAFCKISGYTTEDLSRLEAEELFIENNFPKGRLLQALADSPQGRAELKLLCKNGSYVWVEVRVVRVSREKGPAYIVSLVDISQRKTAQREVEKERERLSLILDGNPIPTFVIGPDKKVLFWNKACHNLTKVPKERVLSQKLDSSVLYVNPKKPLLANLVLDMDLKELENWYGQQGIKASPTIPEAFEVTTTLILKKKERIVYNLAARLRDKDGNILGAIETLQDVSEREELARQLEHSQKMQAIGTLAGGMAHEFNNILAAVKGYAQLLLNKTKSDSQTAQYAREIDKACKRASGLTTNMLTFSRHHKSEKKPVMISRVLSSVEGLLSQTLGPNITLDFRLEKNLPQVLAQPNQLEQVFINLLVNARDAMPKGGSIEVFAQKETMDEEFLCRRLGLEPGDYVAVRVKDSGTGFTPEVKQKIFEPFFTTKEPGKGTGLGLSIAYSIITNFAGCLSCESKPEEGSTFTIFLPAHSQATPGDADKEEVVHKNKTGKGQSILVVDDEKQIRQILKEILTTQGYTITTAEHGKEALYVYRNFLKKGKPFDLVILDLAMPVMDGPTCLKALHQIHPKVKVLITTGHSVNSLKDSSQLSGTTGLLNKPFDLSQLLQAVEYGLNYKQIL</sequence>
<dbReference type="SUPFAM" id="SSF55785">
    <property type="entry name" value="PYP-like sensor domain (PAS domain)"/>
    <property type="match status" value="2"/>
</dbReference>
<dbReference type="SMART" id="SM00388">
    <property type="entry name" value="HisKA"/>
    <property type="match status" value="1"/>
</dbReference>
<dbReference type="Pfam" id="PF13426">
    <property type="entry name" value="PAS_9"/>
    <property type="match status" value="1"/>
</dbReference>
<keyword evidence="7" id="KW-0067">ATP-binding</keyword>
<keyword evidence="10" id="KW-0472">Membrane</keyword>
<evidence type="ECO:0000256" key="1">
    <source>
        <dbReference type="ARBA" id="ARBA00000085"/>
    </source>
</evidence>
<dbReference type="InterPro" id="IPR013767">
    <property type="entry name" value="PAS_fold"/>
</dbReference>
<dbReference type="OrthoDB" id="9806821at2"/>
<dbReference type="PROSITE" id="PS50110">
    <property type="entry name" value="RESPONSE_REGULATORY"/>
    <property type="match status" value="1"/>
</dbReference>
<dbReference type="InterPro" id="IPR004358">
    <property type="entry name" value="Sig_transdc_His_kin-like_C"/>
</dbReference>
<dbReference type="AlphaFoldDB" id="A0A0D2JTV1"/>
<dbReference type="GO" id="GO:0005524">
    <property type="term" value="F:ATP binding"/>
    <property type="evidence" value="ECO:0007669"/>
    <property type="project" value="UniProtKB-KW"/>
</dbReference>
<dbReference type="SUPFAM" id="SSF52172">
    <property type="entry name" value="CheY-like"/>
    <property type="match status" value="1"/>
</dbReference>
<dbReference type="GO" id="GO:0000155">
    <property type="term" value="F:phosphorelay sensor kinase activity"/>
    <property type="evidence" value="ECO:0007669"/>
    <property type="project" value="InterPro"/>
</dbReference>
<dbReference type="Gene3D" id="3.30.450.20">
    <property type="entry name" value="PAS domain"/>
    <property type="match status" value="2"/>
</dbReference>
<evidence type="ECO:0000256" key="3">
    <source>
        <dbReference type="ARBA" id="ARBA00022553"/>
    </source>
</evidence>
<dbReference type="InterPro" id="IPR000014">
    <property type="entry name" value="PAS"/>
</dbReference>
<dbReference type="SUPFAM" id="SSF55874">
    <property type="entry name" value="ATPase domain of HSP90 chaperone/DNA topoisomerase II/histidine kinase"/>
    <property type="match status" value="1"/>
</dbReference>
<dbReference type="InterPro" id="IPR003594">
    <property type="entry name" value="HATPase_dom"/>
</dbReference>
<proteinExistence type="predicted"/>
<keyword evidence="3 9" id="KW-0597">Phosphoprotein</keyword>
<dbReference type="InterPro" id="IPR036890">
    <property type="entry name" value="HATPase_C_sf"/>
</dbReference>
<feature type="domain" description="Response regulatory" evidence="12">
    <location>
        <begin position="886"/>
        <end position="1005"/>
    </location>
</feature>
<dbReference type="PROSITE" id="PS50109">
    <property type="entry name" value="HIS_KIN"/>
    <property type="match status" value="1"/>
</dbReference>
<feature type="transmembrane region" description="Helical" evidence="10">
    <location>
        <begin position="14"/>
        <end position="38"/>
    </location>
</feature>
<gene>
    <name evidence="15" type="ORF">X474_16825</name>
</gene>
<dbReference type="CDD" id="cd00082">
    <property type="entry name" value="HisKA"/>
    <property type="match status" value="1"/>
</dbReference>
<dbReference type="SMART" id="SM00387">
    <property type="entry name" value="HATPase_c"/>
    <property type="match status" value="1"/>
</dbReference>
<keyword evidence="16" id="KW-1185">Reference proteome</keyword>
<feature type="domain" description="PAC" evidence="14">
    <location>
        <begin position="576"/>
        <end position="627"/>
    </location>
</feature>
<dbReference type="InterPro" id="IPR005467">
    <property type="entry name" value="His_kinase_dom"/>
</dbReference>
<evidence type="ECO:0000259" key="12">
    <source>
        <dbReference type="PROSITE" id="PS50110"/>
    </source>
</evidence>
<dbReference type="InterPro" id="IPR011006">
    <property type="entry name" value="CheY-like_superfamily"/>
</dbReference>
<evidence type="ECO:0000259" key="14">
    <source>
        <dbReference type="PROSITE" id="PS50113"/>
    </source>
</evidence>
<dbReference type="CDD" id="cd17546">
    <property type="entry name" value="REC_hyHK_CKI1_RcsC-like"/>
    <property type="match status" value="1"/>
</dbReference>
<evidence type="ECO:0000256" key="4">
    <source>
        <dbReference type="ARBA" id="ARBA00022679"/>
    </source>
</evidence>
<dbReference type="InterPro" id="IPR000700">
    <property type="entry name" value="PAS-assoc_C"/>
</dbReference>
<evidence type="ECO:0000256" key="8">
    <source>
        <dbReference type="ARBA" id="ARBA00023012"/>
    </source>
</evidence>
<dbReference type="SMART" id="SM00086">
    <property type="entry name" value="PAC"/>
    <property type="match status" value="2"/>
</dbReference>
<dbReference type="NCBIfam" id="TIGR00229">
    <property type="entry name" value="sensory_box"/>
    <property type="match status" value="1"/>
</dbReference>
<dbReference type="InterPro" id="IPR035965">
    <property type="entry name" value="PAS-like_dom_sf"/>
</dbReference>
<keyword evidence="8" id="KW-0902">Two-component regulatory system</keyword>
<dbReference type="Proteomes" id="UP000032233">
    <property type="component" value="Unassembled WGS sequence"/>
</dbReference>
<dbReference type="CDD" id="cd00130">
    <property type="entry name" value="PAS"/>
    <property type="match status" value="1"/>
</dbReference>
<dbReference type="Pfam" id="PF02518">
    <property type="entry name" value="HATPase_c"/>
    <property type="match status" value="1"/>
</dbReference>
<evidence type="ECO:0000256" key="9">
    <source>
        <dbReference type="PROSITE-ProRule" id="PRU00169"/>
    </source>
</evidence>
<dbReference type="Pfam" id="PF00512">
    <property type="entry name" value="HisKA"/>
    <property type="match status" value="1"/>
</dbReference>
<feature type="domain" description="Histidine kinase" evidence="11">
    <location>
        <begin position="640"/>
        <end position="863"/>
    </location>
</feature>
<evidence type="ECO:0000256" key="7">
    <source>
        <dbReference type="ARBA" id="ARBA00022840"/>
    </source>
</evidence>
<name>A0A0D2JTV1_9BACT</name>
<dbReference type="STRING" id="1429043.X474_16825"/>
<keyword evidence="10" id="KW-0812">Transmembrane</keyword>
<evidence type="ECO:0000256" key="6">
    <source>
        <dbReference type="ARBA" id="ARBA00022777"/>
    </source>
</evidence>
<dbReference type="EC" id="2.7.13.3" evidence="2"/>
<evidence type="ECO:0000256" key="5">
    <source>
        <dbReference type="ARBA" id="ARBA00022741"/>
    </source>
</evidence>
<dbReference type="InterPro" id="IPR001610">
    <property type="entry name" value="PAC"/>
</dbReference>
<keyword evidence="5" id="KW-0547">Nucleotide-binding</keyword>
<dbReference type="InParanoid" id="A0A0D2JTV1"/>
<dbReference type="Gene3D" id="3.40.50.2300">
    <property type="match status" value="1"/>
</dbReference>
<keyword evidence="4" id="KW-0808">Transferase</keyword>
<dbReference type="SMART" id="SM00091">
    <property type="entry name" value="PAS"/>
    <property type="match status" value="2"/>
</dbReference>
<evidence type="ECO:0000256" key="2">
    <source>
        <dbReference type="ARBA" id="ARBA00012438"/>
    </source>
</evidence>
<dbReference type="PROSITE" id="PS50112">
    <property type="entry name" value="PAS"/>
    <property type="match status" value="1"/>
</dbReference>